<dbReference type="PANTHER" id="PTHR10242:SF2">
    <property type="entry name" value="N-GLYCOSYLASE_DNA LYASE"/>
    <property type="match status" value="1"/>
</dbReference>
<keyword evidence="6" id="KW-0456">Lyase</keyword>
<dbReference type="SUPFAM" id="SSF48150">
    <property type="entry name" value="DNA-glycosylase"/>
    <property type="match status" value="1"/>
</dbReference>
<evidence type="ECO:0000313" key="12">
    <source>
        <dbReference type="Proteomes" id="UP000001299"/>
    </source>
</evidence>
<proteinExistence type="inferred from homology"/>
<evidence type="ECO:0000259" key="10">
    <source>
        <dbReference type="SMART" id="SM00478"/>
    </source>
</evidence>
<evidence type="ECO:0000256" key="6">
    <source>
        <dbReference type="ARBA" id="ARBA00023239"/>
    </source>
</evidence>
<dbReference type="KEGG" id="bpb:bpr_I2818"/>
<dbReference type="GO" id="GO:0008534">
    <property type="term" value="F:oxidized purine nucleobase lesion DNA N-glycosylase activity"/>
    <property type="evidence" value="ECO:0007669"/>
    <property type="project" value="InterPro"/>
</dbReference>
<evidence type="ECO:0000256" key="1">
    <source>
        <dbReference type="ARBA" id="ARBA00010679"/>
    </source>
</evidence>
<dbReference type="CDD" id="cd00056">
    <property type="entry name" value="ENDO3c"/>
    <property type="match status" value="1"/>
</dbReference>
<feature type="domain" description="HhH-GPD" evidence="10">
    <location>
        <begin position="135"/>
        <end position="290"/>
    </location>
</feature>
<dbReference type="GO" id="GO:0006289">
    <property type="term" value="P:nucleotide-excision repair"/>
    <property type="evidence" value="ECO:0007669"/>
    <property type="project" value="InterPro"/>
</dbReference>
<keyword evidence="12" id="KW-1185">Reference proteome</keyword>
<keyword evidence="5" id="KW-0234">DNA repair</keyword>
<dbReference type="EMBL" id="CP001810">
    <property type="protein sequence ID" value="ADL35548.1"/>
    <property type="molecule type" value="Genomic_DNA"/>
</dbReference>
<dbReference type="eggNOG" id="COG0122">
    <property type="taxonomic scope" value="Bacteria"/>
</dbReference>
<keyword evidence="4 11" id="KW-0378">Hydrolase</keyword>
<dbReference type="SMART" id="SM00478">
    <property type="entry name" value="ENDO3c"/>
    <property type="match status" value="1"/>
</dbReference>
<keyword evidence="8 11" id="KW-0326">Glycosidase</keyword>
<reference evidence="11 12" key="1">
    <citation type="journal article" date="2010" name="PLoS ONE">
        <title>The glycobiome of the rumen bacterium Butyrivibrio proteoclasticus B316(T) highlights adaptation to a polysaccharide-rich environment.</title>
        <authorList>
            <person name="Kelly W.J."/>
            <person name="Leahy S.C."/>
            <person name="Altermann E."/>
            <person name="Yeoman C.J."/>
            <person name="Dunne J.C."/>
            <person name="Kong Z."/>
            <person name="Pacheco D.M."/>
            <person name="Li D."/>
            <person name="Noel S.J."/>
            <person name="Moon C.D."/>
            <person name="Cookson A.L."/>
            <person name="Attwood G.T."/>
        </authorList>
    </citation>
    <scope>NUCLEOTIDE SEQUENCE [LARGE SCALE GENOMIC DNA]</scope>
    <source>
        <strain evidence="12">ATCC 51982 / DSM 14932 / B316</strain>
    </source>
</reference>
<dbReference type="InterPro" id="IPR052054">
    <property type="entry name" value="Oxidative_DNA_repair_enzyme"/>
</dbReference>
<dbReference type="EC" id="4.2.99.18" evidence="2"/>
<dbReference type="InterPro" id="IPR012904">
    <property type="entry name" value="OGG_N"/>
</dbReference>
<evidence type="ECO:0000256" key="8">
    <source>
        <dbReference type="ARBA" id="ARBA00023295"/>
    </source>
</evidence>
<accession>E0RZY2</accession>
<evidence type="ECO:0000256" key="4">
    <source>
        <dbReference type="ARBA" id="ARBA00022801"/>
    </source>
</evidence>
<keyword evidence="3" id="KW-0227">DNA damage</keyword>
<dbReference type="InterPro" id="IPR003265">
    <property type="entry name" value="HhH-GPD_domain"/>
</dbReference>
<gene>
    <name evidence="11" type="primary">ogg</name>
    <name evidence="11" type="ordered locus">bpr_I2818</name>
</gene>
<evidence type="ECO:0000256" key="5">
    <source>
        <dbReference type="ARBA" id="ARBA00023204"/>
    </source>
</evidence>
<name>E0RZY2_BUTPB</name>
<dbReference type="Gene3D" id="3.30.310.260">
    <property type="match status" value="1"/>
</dbReference>
<dbReference type="HOGENOM" id="CLU_027543_3_0_9"/>
<dbReference type="InterPro" id="IPR011257">
    <property type="entry name" value="DNA_glycosylase"/>
</dbReference>
<dbReference type="RefSeq" id="WP_013282201.1">
    <property type="nucleotide sequence ID" value="NC_014387.1"/>
</dbReference>
<comment type="similarity">
    <text evidence="1">Belongs to the type-1 OGG1 family.</text>
</comment>
<organism evidence="11 12">
    <name type="scientific">Butyrivibrio proteoclasticus (strain ATCC 51982 / DSM 14932 / B316)</name>
    <name type="common">Clostridium proteoclasticum</name>
    <dbReference type="NCBI Taxonomy" id="515622"/>
    <lineage>
        <taxon>Bacteria</taxon>
        <taxon>Bacillati</taxon>
        <taxon>Bacillota</taxon>
        <taxon>Clostridia</taxon>
        <taxon>Lachnospirales</taxon>
        <taxon>Lachnospiraceae</taxon>
        <taxon>Butyrivibrio</taxon>
    </lineage>
</organism>
<dbReference type="InterPro" id="IPR023170">
    <property type="entry name" value="HhH_base_excis_C"/>
</dbReference>
<dbReference type="Pfam" id="PF07934">
    <property type="entry name" value="OGG_N"/>
    <property type="match status" value="1"/>
</dbReference>
<evidence type="ECO:0000313" key="11">
    <source>
        <dbReference type="EMBL" id="ADL35548.1"/>
    </source>
</evidence>
<evidence type="ECO:0000256" key="3">
    <source>
        <dbReference type="ARBA" id="ARBA00022763"/>
    </source>
</evidence>
<dbReference type="STRING" id="515622.bpr_I2818"/>
<dbReference type="SUPFAM" id="SSF55945">
    <property type="entry name" value="TATA-box binding protein-like"/>
    <property type="match status" value="1"/>
</dbReference>
<dbReference type="Pfam" id="PF00730">
    <property type="entry name" value="HhH-GPD"/>
    <property type="match status" value="1"/>
</dbReference>
<evidence type="ECO:0000256" key="9">
    <source>
        <dbReference type="ARBA" id="ARBA00044632"/>
    </source>
</evidence>
<dbReference type="GO" id="GO:0140078">
    <property type="term" value="F:class I DNA-(apurinic or apyrimidinic site) endonuclease activity"/>
    <property type="evidence" value="ECO:0007669"/>
    <property type="project" value="UniProtKB-EC"/>
</dbReference>
<protein>
    <recommendedName>
        <fullName evidence="2">DNA-(apurinic or apyrimidinic site) lyase</fullName>
        <ecNumber evidence="2">4.2.99.18</ecNumber>
    </recommendedName>
</protein>
<dbReference type="AlphaFoldDB" id="E0RZY2"/>
<dbReference type="GO" id="GO:0006284">
    <property type="term" value="P:base-excision repair"/>
    <property type="evidence" value="ECO:0007669"/>
    <property type="project" value="InterPro"/>
</dbReference>
<dbReference type="Proteomes" id="UP000001299">
    <property type="component" value="Chromosome 1"/>
</dbReference>
<dbReference type="PANTHER" id="PTHR10242">
    <property type="entry name" value="8-OXOGUANINE DNA GLYCOSYLASE"/>
    <property type="match status" value="1"/>
</dbReference>
<dbReference type="Gene3D" id="1.10.340.30">
    <property type="entry name" value="Hypothetical protein, domain 2"/>
    <property type="match status" value="1"/>
</dbReference>
<evidence type="ECO:0000256" key="2">
    <source>
        <dbReference type="ARBA" id="ARBA00012720"/>
    </source>
</evidence>
<keyword evidence="7" id="KW-0511">Multifunctional enzyme</keyword>
<evidence type="ECO:0000256" key="7">
    <source>
        <dbReference type="ARBA" id="ARBA00023268"/>
    </source>
</evidence>
<sequence>MRITIQDDFDLQKIADSGQCFRFNKCGEGYSVVAGDKYLFIKEVYDSDVEPDIVVGESDNKDEKNRPGGRYELSCNKKEFEAFWKNYFDLNSSYSDIRSLIDKSEDEYLYNASEYGQGIRILRQDPWEMLISFIISQRKNIPAIKASIEKICALAGRKIAVDPEGNDVYSFPTPEELSKLTVEQLSACSLGYRDKYVHQAALDVVSGAADLDSWKEIDDDALMQKLLALYGVGVKVANCEILFGYHRLDAFPKDVWINKVLDAKYPNGFLFDKYKPYNGVMQQYLFFYSRSNGVETK</sequence>
<dbReference type="Gene3D" id="1.10.1670.10">
    <property type="entry name" value="Helix-hairpin-Helix base-excision DNA repair enzymes (C-terminal)"/>
    <property type="match status" value="1"/>
</dbReference>
<dbReference type="GO" id="GO:0003684">
    <property type="term" value="F:damaged DNA binding"/>
    <property type="evidence" value="ECO:0007669"/>
    <property type="project" value="InterPro"/>
</dbReference>
<comment type="catalytic activity">
    <reaction evidence="9">
        <text>2'-deoxyribonucleotide-(2'-deoxyribose 5'-phosphate)-2'-deoxyribonucleotide-DNA = a 3'-end 2'-deoxyribonucleotide-(2,3-dehydro-2,3-deoxyribose 5'-phosphate)-DNA + a 5'-end 5'-phospho-2'-deoxyribonucleoside-DNA + H(+)</text>
        <dbReference type="Rhea" id="RHEA:66592"/>
        <dbReference type="Rhea" id="RHEA-COMP:13180"/>
        <dbReference type="Rhea" id="RHEA-COMP:16897"/>
        <dbReference type="Rhea" id="RHEA-COMP:17067"/>
        <dbReference type="ChEBI" id="CHEBI:15378"/>
        <dbReference type="ChEBI" id="CHEBI:136412"/>
        <dbReference type="ChEBI" id="CHEBI:157695"/>
        <dbReference type="ChEBI" id="CHEBI:167181"/>
        <dbReference type="EC" id="4.2.99.18"/>
    </reaction>
</comment>